<sequence length="470" mass="56344">MLLDAKIYELYNFIENQDLNKRAFLALLGPELLAQLEELYPKLMIIEDIQPEVLLYLYKEVLLLNKEESYEYELSKKINLMKELRLHITVLLIKNIHLESLIPIISKRNENKENKEYLTVLNFLREKFEENRENAYLWLQSKQDNYLFNLYYFVSFVSYNTEVLEKIKTTNDVQILLEGLKSYIENHKDLNIKREISKYLGDEHVLYLMKKLEDNEEMREMIKRKKSSRYIIYKFLAEIGNFNKLVEGMDLIDEEVYYGNNRLKEHYVNALISDTDDEYLQKIKKINELAANTLIWYKFMEEKINPLDGKGDWKSLENKKVFSEFWERIKTTNILMYEKVFVLIYENLISNENNVNYFLEGIMKGLDNEMNVTDEEYKIENRKYLKMKIKDGKMIKNNDTESPKNYDAAKTHSLIDSWSKIRNISDNNDIRETSNNFTKWLKKEHLKNIIKLLENDEGFRNSIKSCKCLS</sequence>
<evidence type="ECO:0000313" key="1">
    <source>
        <dbReference type="Proteomes" id="UP000887563"/>
    </source>
</evidence>
<name>A0A914LYU1_MELIC</name>
<accession>A0A914LYU1</accession>
<organism evidence="1 2">
    <name type="scientific">Meloidogyne incognita</name>
    <name type="common">Southern root-knot nematode worm</name>
    <name type="synonym">Oxyuris incognita</name>
    <dbReference type="NCBI Taxonomy" id="6306"/>
    <lineage>
        <taxon>Eukaryota</taxon>
        <taxon>Metazoa</taxon>
        <taxon>Ecdysozoa</taxon>
        <taxon>Nematoda</taxon>
        <taxon>Chromadorea</taxon>
        <taxon>Rhabditida</taxon>
        <taxon>Tylenchina</taxon>
        <taxon>Tylenchomorpha</taxon>
        <taxon>Tylenchoidea</taxon>
        <taxon>Meloidogynidae</taxon>
        <taxon>Meloidogyninae</taxon>
        <taxon>Meloidogyne</taxon>
        <taxon>Meloidogyne incognita group</taxon>
    </lineage>
</organism>
<reference evidence="2" key="1">
    <citation type="submission" date="2022-11" db="UniProtKB">
        <authorList>
            <consortium name="WormBaseParasite"/>
        </authorList>
    </citation>
    <scope>IDENTIFICATION</scope>
</reference>
<dbReference type="WBParaSite" id="Minc3s01057g20290">
    <property type="protein sequence ID" value="Minc3s01057g20290"/>
    <property type="gene ID" value="Minc3s01057g20290"/>
</dbReference>
<evidence type="ECO:0000313" key="2">
    <source>
        <dbReference type="WBParaSite" id="Minc3s01057g20290"/>
    </source>
</evidence>
<dbReference type="AlphaFoldDB" id="A0A914LYU1"/>
<protein>
    <submittedName>
        <fullName evidence="2">Uncharacterized protein</fullName>
    </submittedName>
</protein>
<proteinExistence type="predicted"/>
<keyword evidence="1" id="KW-1185">Reference proteome</keyword>
<dbReference type="Proteomes" id="UP000887563">
    <property type="component" value="Unplaced"/>
</dbReference>